<organism evidence="1 2">
    <name type="scientific">Candidatus Nitrosarchaeum limnium BG20</name>
    <dbReference type="NCBI Taxonomy" id="859192"/>
    <lineage>
        <taxon>Archaea</taxon>
        <taxon>Nitrososphaerota</taxon>
        <taxon>Nitrososphaeria</taxon>
        <taxon>Nitrosopumilales</taxon>
        <taxon>Nitrosopumilaceae</taxon>
        <taxon>Nitrosarchaeum</taxon>
    </lineage>
</organism>
<keyword evidence="2" id="KW-1185">Reference proteome</keyword>
<sequence>MLKKSIFLLTENDFNSENLQLIHDTKNAIIIPLTFKTIKFLKENKIEFELFDDLISPKDYEDIDNTIYNIGRNWWNHDNLKQIFDYKGLNIALMIESELIVSLLKFGHRIWIVEKIICKIKPDVIYYSNSKNSISRIPELFVNDYKFQIKHIISNIDEKNFRNENYTIGFDFMGKNLDIVFSRNKFFKIKNTIIFYGI</sequence>
<reference evidence="1 2" key="1">
    <citation type="journal article" date="2012" name="J. Bacteriol.">
        <title>Genome Sequence of "Candidatus Nitrosoarchaeum limnia" BG20, a Low-Salinity Ammonia-Oxidizing Archaeon from the San Francisco Bay Estuary.</title>
        <authorList>
            <person name="Mosier A.C."/>
            <person name="Allen E.E."/>
            <person name="Kim M."/>
            <person name="Ferriera S."/>
            <person name="Francis C.A."/>
        </authorList>
    </citation>
    <scope>NUCLEOTIDE SEQUENCE [LARGE SCALE GENOMIC DNA]</scope>
    <source>
        <strain evidence="1 2">BG20</strain>
    </source>
</reference>
<proteinExistence type="predicted"/>
<dbReference type="AlphaFoldDB" id="S2E1V7"/>
<evidence type="ECO:0000313" key="2">
    <source>
        <dbReference type="Proteomes" id="UP000014065"/>
    </source>
</evidence>
<dbReference type="EMBL" id="AHJG01000193">
    <property type="protein sequence ID" value="EPA05320.1"/>
    <property type="molecule type" value="Genomic_DNA"/>
</dbReference>
<evidence type="ECO:0000313" key="1">
    <source>
        <dbReference type="EMBL" id="EPA05320.1"/>
    </source>
</evidence>
<name>S2E1V7_9ARCH</name>
<protein>
    <submittedName>
        <fullName evidence="1">Uncharacterized protein</fullName>
    </submittedName>
</protein>
<gene>
    <name evidence="1" type="ORF">BG20_I0151</name>
</gene>
<dbReference type="Proteomes" id="UP000014065">
    <property type="component" value="Unassembled WGS sequence"/>
</dbReference>
<dbReference type="RefSeq" id="WP_010192635.1">
    <property type="nucleotide sequence ID" value="NZ_AHJG01000193.1"/>
</dbReference>
<comment type="caution">
    <text evidence="1">The sequence shown here is derived from an EMBL/GenBank/DDBJ whole genome shotgun (WGS) entry which is preliminary data.</text>
</comment>
<accession>S2E1V7</accession>